<protein>
    <recommendedName>
        <fullName evidence="7">Protein-L-isoaspartate O-methyltransferase</fullName>
        <ecNumber evidence="7">2.1.1.77</ecNumber>
    </recommendedName>
    <alternativeName>
        <fullName evidence="7">L-isoaspartyl protein carboxyl methyltransferase</fullName>
    </alternativeName>
    <alternativeName>
        <fullName evidence="7">Protein L-isoaspartyl methyltransferase</fullName>
    </alternativeName>
    <alternativeName>
        <fullName evidence="7">Protein-beta-aspartate methyltransferase</fullName>
        <shortName evidence="7">PIMT</shortName>
    </alternativeName>
</protein>
<comment type="caution">
    <text evidence="8">The sequence shown here is derived from an EMBL/GenBank/DDBJ whole genome shotgun (WGS) entry which is preliminary data.</text>
</comment>
<evidence type="ECO:0000313" key="9">
    <source>
        <dbReference type="Proteomes" id="UP001139028"/>
    </source>
</evidence>
<evidence type="ECO:0000256" key="5">
    <source>
        <dbReference type="ARBA" id="ARBA00022679"/>
    </source>
</evidence>
<dbReference type="SUPFAM" id="SSF53335">
    <property type="entry name" value="S-adenosyl-L-methionine-dependent methyltransferases"/>
    <property type="match status" value="1"/>
</dbReference>
<comment type="similarity">
    <text evidence="2 7">Belongs to the methyltransferase superfamily. L-isoaspartyl/D-aspartyl protein methyltransferase family.</text>
</comment>
<dbReference type="InterPro" id="IPR000682">
    <property type="entry name" value="PCMT"/>
</dbReference>
<dbReference type="Proteomes" id="UP001139028">
    <property type="component" value="Unassembled WGS sequence"/>
</dbReference>
<sequence length="223" mass="24887">MDRLRQEGLGMTSQRTRNRLIQRLREEGIANEEVLDVMVSTPRHLFLDEALAIRAYEDTALPIGFGQTISQPYIVARMTELLLSRAKSLQRVLEVGTGSGYQTAILARLVKQLYSVERVKPLLETARHRLGELGHHNIAFKLSNGGFGWQEEGPYDAILAAAAPAMIPDELKQQLAPNGVLVIPVGAEQQYLTMVTRRQDGDQFDVEKLEAVRFVPLLSGVVR</sequence>
<organism evidence="8 9">
    <name type="scientific">Microbulbifer okhotskensis</name>
    <dbReference type="NCBI Taxonomy" id="2926617"/>
    <lineage>
        <taxon>Bacteria</taxon>
        <taxon>Pseudomonadati</taxon>
        <taxon>Pseudomonadota</taxon>
        <taxon>Gammaproteobacteria</taxon>
        <taxon>Cellvibrionales</taxon>
        <taxon>Microbulbiferaceae</taxon>
        <taxon>Microbulbifer</taxon>
    </lineage>
</organism>
<keyword evidence="6 7" id="KW-0949">S-adenosyl-L-methionine</keyword>
<comment type="catalytic activity">
    <reaction evidence="7">
        <text>[protein]-L-isoaspartate + S-adenosyl-L-methionine = [protein]-L-isoaspartate alpha-methyl ester + S-adenosyl-L-homocysteine</text>
        <dbReference type="Rhea" id="RHEA:12705"/>
        <dbReference type="Rhea" id="RHEA-COMP:12143"/>
        <dbReference type="Rhea" id="RHEA-COMP:12144"/>
        <dbReference type="ChEBI" id="CHEBI:57856"/>
        <dbReference type="ChEBI" id="CHEBI:59789"/>
        <dbReference type="ChEBI" id="CHEBI:90596"/>
        <dbReference type="ChEBI" id="CHEBI:90598"/>
        <dbReference type="EC" id="2.1.1.77"/>
    </reaction>
</comment>
<dbReference type="Pfam" id="PF01135">
    <property type="entry name" value="PCMT"/>
    <property type="match status" value="1"/>
</dbReference>
<dbReference type="NCBIfam" id="NF001453">
    <property type="entry name" value="PRK00312.1"/>
    <property type="match status" value="1"/>
</dbReference>
<dbReference type="GO" id="GO:0030091">
    <property type="term" value="P:protein repair"/>
    <property type="evidence" value="ECO:0007669"/>
    <property type="project" value="UniProtKB-UniRule"/>
</dbReference>
<evidence type="ECO:0000256" key="4">
    <source>
        <dbReference type="ARBA" id="ARBA00022603"/>
    </source>
</evidence>
<keyword evidence="4 7" id="KW-0489">Methyltransferase</keyword>
<dbReference type="PROSITE" id="PS01279">
    <property type="entry name" value="PCMT"/>
    <property type="match status" value="1"/>
</dbReference>
<evidence type="ECO:0000256" key="7">
    <source>
        <dbReference type="HAMAP-Rule" id="MF_00090"/>
    </source>
</evidence>
<evidence type="ECO:0000256" key="1">
    <source>
        <dbReference type="ARBA" id="ARBA00004496"/>
    </source>
</evidence>
<keyword evidence="3 7" id="KW-0963">Cytoplasm</keyword>
<name>A0A9X2J4X2_9GAMM</name>
<evidence type="ECO:0000256" key="3">
    <source>
        <dbReference type="ARBA" id="ARBA00022490"/>
    </source>
</evidence>
<evidence type="ECO:0000256" key="2">
    <source>
        <dbReference type="ARBA" id="ARBA00005369"/>
    </source>
</evidence>
<dbReference type="HAMAP" id="MF_00090">
    <property type="entry name" value="PIMT"/>
    <property type="match status" value="1"/>
</dbReference>
<dbReference type="FunFam" id="3.40.50.150:FF:000010">
    <property type="entry name" value="Protein-L-isoaspartate O-methyltransferase"/>
    <property type="match status" value="1"/>
</dbReference>
<dbReference type="EC" id="2.1.1.77" evidence="7"/>
<comment type="subcellular location">
    <subcellularLocation>
        <location evidence="1 7">Cytoplasm</location>
    </subcellularLocation>
</comment>
<dbReference type="PANTHER" id="PTHR11579:SF0">
    <property type="entry name" value="PROTEIN-L-ISOASPARTATE(D-ASPARTATE) O-METHYLTRANSFERASE"/>
    <property type="match status" value="1"/>
</dbReference>
<dbReference type="EMBL" id="JALBWM010000032">
    <property type="protein sequence ID" value="MCO1334588.1"/>
    <property type="molecule type" value="Genomic_DNA"/>
</dbReference>
<feature type="active site" evidence="7">
    <location>
        <position position="70"/>
    </location>
</feature>
<reference evidence="8" key="1">
    <citation type="journal article" date="2022" name="Arch. Microbiol.">
        <title>Microbulbifer okhotskensis sp. nov., isolated from a deep bottom sediment of the Okhotsk Sea.</title>
        <authorList>
            <person name="Romanenko L."/>
            <person name="Kurilenko V."/>
            <person name="Otstavnykh N."/>
            <person name="Velansky P."/>
            <person name="Isaeva M."/>
            <person name="Mikhailov V."/>
        </authorList>
    </citation>
    <scope>NUCLEOTIDE SEQUENCE</scope>
    <source>
        <strain evidence="8">OS29</strain>
    </source>
</reference>
<keyword evidence="9" id="KW-1185">Reference proteome</keyword>
<dbReference type="InterPro" id="IPR029063">
    <property type="entry name" value="SAM-dependent_MTases_sf"/>
</dbReference>
<evidence type="ECO:0000313" key="8">
    <source>
        <dbReference type="EMBL" id="MCO1334588.1"/>
    </source>
</evidence>
<proteinExistence type="inferred from homology"/>
<dbReference type="CDD" id="cd02440">
    <property type="entry name" value="AdoMet_MTases"/>
    <property type="match status" value="1"/>
</dbReference>
<evidence type="ECO:0000256" key="6">
    <source>
        <dbReference type="ARBA" id="ARBA00022691"/>
    </source>
</evidence>
<comment type="function">
    <text evidence="7">Catalyzes the methyl esterification of L-isoaspartyl residues in peptides and proteins that result from spontaneous decomposition of normal L-aspartyl and L-asparaginyl residues. It plays a role in the repair and/or degradation of damaged proteins.</text>
</comment>
<gene>
    <name evidence="7" type="primary">pcm</name>
    <name evidence="8" type="ORF">MO867_09580</name>
</gene>
<dbReference type="GO" id="GO:0032259">
    <property type="term" value="P:methylation"/>
    <property type="evidence" value="ECO:0007669"/>
    <property type="project" value="UniProtKB-KW"/>
</dbReference>
<dbReference type="GO" id="GO:0004719">
    <property type="term" value="F:protein-L-isoaspartate (D-aspartate) O-methyltransferase activity"/>
    <property type="evidence" value="ECO:0007669"/>
    <property type="project" value="UniProtKB-UniRule"/>
</dbReference>
<dbReference type="AlphaFoldDB" id="A0A9X2J4X2"/>
<dbReference type="PANTHER" id="PTHR11579">
    <property type="entry name" value="PROTEIN-L-ISOASPARTATE O-METHYLTRANSFERASE"/>
    <property type="match status" value="1"/>
</dbReference>
<accession>A0A9X2J4X2</accession>
<keyword evidence="5 7" id="KW-0808">Transferase</keyword>
<dbReference type="RefSeq" id="WP_252466165.1">
    <property type="nucleotide sequence ID" value="NZ_JALBWM010000032.1"/>
</dbReference>
<dbReference type="NCBIfam" id="TIGR00080">
    <property type="entry name" value="pimt"/>
    <property type="match status" value="1"/>
</dbReference>
<dbReference type="Gene3D" id="3.40.50.150">
    <property type="entry name" value="Vaccinia Virus protein VP39"/>
    <property type="match status" value="1"/>
</dbReference>
<dbReference type="GO" id="GO:0005737">
    <property type="term" value="C:cytoplasm"/>
    <property type="evidence" value="ECO:0007669"/>
    <property type="project" value="UniProtKB-SubCell"/>
</dbReference>